<gene>
    <name evidence="2" type="ORF">CEXT_409331</name>
</gene>
<comment type="caution">
    <text evidence="2">The sequence shown here is derived from an EMBL/GenBank/DDBJ whole genome shotgun (WGS) entry which is preliminary data.</text>
</comment>
<proteinExistence type="predicted"/>
<evidence type="ECO:0000313" key="3">
    <source>
        <dbReference type="Proteomes" id="UP001054945"/>
    </source>
</evidence>
<accession>A0AAV4RTG8</accession>
<organism evidence="2 3">
    <name type="scientific">Caerostris extrusa</name>
    <name type="common">Bark spider</name>
    <name type="synonym">Caerostris bankana</name>
    <dbReference type="NCBI Taxonomy" id="172846"/>
    <lineage>
        <taxon>Eukaryota</taxon>
        <taxon>Metazoa</taxon>
        <taxon>Ecdysozoa</taxon>
        <taxon>Arthropoda</taxon>
        <taxon>Chelicerata</taxon>
        <taxon>Arachnida</taxon>
        <taxon>Araneae</taxon>
        <taxon>Araneomorphae</taxon>
        <taxon>Entelegynae</taxon>
        <taxon>Araneoidea</taxon>
        <taxon>Araneidae</taxon>
        <taxon>Caerostris</taxon>
    </lineage>
</organism>
<reference evidence="2 3" key="1">
    <citation type="submission" date="2021-06" db="EMBL/GenBank/DDBJ databases">
        <title>Caerostris extrusa draft genome.</title>
        <authorList>
            <person name="Kono N."/>
            <person name="Arakawa K."/>
        </authorList>
    </citation>
    <scope>NUCLEOTIDE SEQUENCE [LARGE SCALE GENOMIC DNA]</scope>
</reference>
<dbReference type="Proteomes" id="UP001054945">
    <property type="component" value="Unassembled WGS sequence"/>
</dbReference>
<dbReference type="AlphaFoldDB" id="A0AAV4RTG8"/>
<keyword evidence="3" id="KW-1185">Reference proteome</keyword>
<protein>
    <submittedName>
        <fullName evidence="2">Uncharacterized protein</fullName>
    </submittedName>
</protein>
<feature type="region of interest" description="Disordered" evidence="1">
    <location>
        <begin position="89"/>
        <end position="109"/>
    </location>
</feature>
<dbReference type="EMBL" id="BPLR01008304">
    <property type="protein sequence ID" value="GIY23732.1"/>
    <property type="molecule type" value="Genomic_DNA"/>
</dbReference>
<feature type="compositionally biased region" description="Polar residues" evidence="1">
    <location>
        <begin position="89"/>
        <end position="99"/>
    </location>
</feature>
<evidence type="ECO:0000313" key="2">
    <source>
        <dbReference type="EMBL" id="GIY23732.1"/>
    </source>
</evidence>
<evidence type="ECO:0000256" key="1">
    <source>
        <dbReference type="SAM" id="MobiDB-lite"/>
    </source>
</evidence>
<name>A0AAV4RTG8_CAEEX</name>
<sequence>MDENLTRYLVLNGTPPSIRTRVWVTTKGVDRRIRFPGRRRVSGKKGRYGLVRQSGSISVRENPEEMLFPKTFLQKKAARNMQLFNGEKFSQSGKSSTFVNPHGPIRMQD</sequence>